<feature type="region of interest" description="Disordered" evidence="1">
    <location>
        <begin position="19"/>
        <end position="42"/>
    </location>
</feature>
<dbReference type="EMBL" id="JAAGOA010000014">
    <property type="protein sequence ID" value="NEE02428.1"/>
    <property type="molecule type" value="Genomic_DNA"/>
</dbReference>
<feature type="compositionally biased region" description="Basic residues" evidence="1">
    <location>
        <begin position="83"/>
        <end position="92"/>
    </location>
</feature>
<gene>
    <name evidence="2" type="ORF">G1H10_19850</name>
</gene>
<evidence type="ECO:0008006" key="4">
    <source>
        <dbReference type="Google" id="ProtNLM"/>
    </source>
</evidence>
<reference evidence="2 3" key="1">
    <citation type="submission" date="2020-02" db="EMBL/GenBank/DDBJ databases">
        <authorList>
            <person name="Li X.-J."/>
            <person name="Han X.-M."/>
        </authorList>
    </citation>
    <scope>NUCLEOTIDE SEQUENCE [LARGE SCALE GENOMIC DNA]</scope>
    <source>
        <strain evidence="2 3">CCTCC AB 2017055</strain>
    </source>
</reference>
<dbReference type="RefSeq" id="WP_163740933.1">
    <property type="nucleotide sequence ID" value="NZ_JAAGOA010000014.1"/>
</dbReference>
<evidence type="ECO:0000313" key="2">
    <source>
        <dbReference type="EMBL" id="NEE02428.1"/>
    </source>
</evidence>
<name>A0A6L9SCY2_9ACTN</name>
<protein>
    <recommendedName>
        <fullName evidence="4">RHS repeat protein</fullName>
    </recommendedName>
</protein>
<dbReference type="AlphaFoldDB" id="A0A6L9SCY2"/>
<evidence type="ECO:0000313" key="3">
    <source>
        <dbReference type="Proteomes" id="UP000475214"/>
    </source>
</evidence>
<organism evidence="2 3">
    <name type="scientific">Phytoactinopolyspora halotolerans</name>
    <dbReference type="NCBI Taxonomy" id="1981512"/>
    <lineage>
        <taxon>Bacteria</taxon>
        <taxon>Bacillati</taxon>
        <taxon>Actinomycetota</taxon>
        <taxon>Actinomycetes</taxon>
        <taxon>Jiangellales</taxon>
        <taxon>Jiangellaceae</taxon>
        <taxon>Phytoactinopolyspora</taxon>
    </lineage>
</organism>
<evidence type="ECO:0000256" key="1">
    <source>
        <dbReference type="SAM" id="MobiDB-lite"/>
    </source>
</evidence>
<dbReference type="Proteomes" id="UP000475214">
    <property type="component" value="Unassembled WGS sequence"/>
</dbReference>
<proteinExistence type="predicted"/>
<feature type="region of interest" description="Disordered" evidence="1">
    <location>
        <begin position="67"/>
        <end position="92"/>
    </location>
</feature>
<feature type="compositionally biased region" description="Polar residues" evidence="1">
    <location>
        <begin position="67"/>
        <end position="79"/>
    </location>
</feature>
<keyword evidence="3" id="KW-1185">Reference proteome</keyword>
<accession>A0A6L9SCY2</accession>
<sequence length="92" mass="9951">MLTSDWAWDLIALKLLARGDERRPTRPAGRSAPSTTKEIWPGVVTTRSVESSKSFTYDDAGQLTSFTGAAGNTSLTSGDNGRLHAHHAPQLR</sequence>
<comment type="caution">
    <text evidence="2">The sequence shown here is derived from an EMBL/GenBank/DDBJ whole genome shotgun (WGS) entry which is preliminary data.</text>
</comment>